<evidence type="ECO:0000256" key="3">
    <source>
        <dbReference type="PROSITE-ProRule" id="PRU00221"/>
    </source>
</evidence>
<feature type="repeat" description="WD" evidence="3">
    <location>
        <begin position="133"/>
        <end position="174"/>
    </location>
</feature>
<feature type="repeat" description="WD" evidence="3">
    <location>
        <begin position="49"/>
        <end position="90"/>
    </location>
</feature>
<dbReference type="RefSeq" id="WP_271322484.1">
    <property type="nucleotide sequence ID" value="NZ_JAAGKO020000014.1"/>
</dbReference>
<dbReference type="Gene3D" id="2.130.10.10">
    <property type="entry name" value="YVTN repeat-like/Quinoprotein amine dehydrogenase"/>
    <property type="match status" value="2"/>
</dbReference>
<reference evidence="4 5" key="1">
    <citation type="submission" date="2023-05" db="EMBL/GenBank/DDBJ databases">
        <title>Streptantibioticus silvisoli sp. nov., acidotolerant actinomycetes 1 from pine litter.</title>
        <authorList>
            <person name="Swiecimska M."/>
            <person name="Golinska P."/>
            <person name="Sangal V."/>
            <person name="Wachnowicz B."/>
            <person name="Goodfellow M."/>
        </authorList>
    </citation>
    <scope>NUCLEOTIDE SEQUENCE [LARGE SCALE GENOMIC DNA]</scope>
    <source>
        <strain evidence="4 5">SL54</strain>
    </source>
</reference>
<evidence type="ECO:0008006" key="6">
    <source>
        <dbReference type="Google" id="ProtNLM"/>
    </source>
</evidence>
<keyword evidence="2" id="KW-0677">Repeat</keyword>
<dbReference type="Pfam" id="PF00400">
    <property type="entry name" value="WD40"/>
    <property type="match status" value="4"/>
</dbReference>
<dbReference type="PROSITE" id="PS50082">
    <property type="entry name" value="WD_REPEATS_2"/>
    <property type="match status" value="4"/>
</dbReference>
<evidence type="ECO:0000313" key="4">
    <source>
        <dbReference type="EMBL" id="MDI5963448.1"/>
    </source>
</evidence>
<gene>
    <name evidence="4" type="ORF">POF43_012120</name>
</gene>
<keyword evidence="5" id="KW-1185">Reference proteome</keyword>
<protein>
    <recommendedName>
        <fullName evidence="6">WD40 repeat domain-containing protein</fullName>
    </recommendedName>
</protein>
<dbReference type="InterPro" id="IPR011659">
    <property type="entry name" value="WD40"/>
</dbReference>
<dbReference type="InterPro" id="IPR036322">
    <property type="entry name" value="WD40_repeat_dom_sf"/>
</dbReference>
<dbReference type="InterPro" id="IPR001680">
    <property type="entry name" value="WD40_rpt"/>
</dbReference>
<dbReference type="EMBL" id="JAAGKO020000014">
    <property type="protein sequence ID" value="MDI5963448.1"/>
    <property type="molecule type" value="Genomic_DNA"/>
</dbReference>
<comment type="caution">
    <text evidence="4">The sequence shown here is derived from an EMBL/GenBank/DDBJ whole genome shotgun (WGS) entry which is preliminary data.</text>
</comment>
<dbReference type="Proteomes" id="UP001156398">
    <property type="component" value="Unassembled WGS sequence"/>
</dbReference>
<dbReference type="PANTHER" id="PTHR19848:SF8">
    <property type="entry name" value="F-BOX AND WD REPEAT DOMAIN CONTAINING 7"/>
    <property type="match status" value="1"/>
</dbReference>
<sequence length="278" mass="27432">MSSVAFGQDGGTLATTTANITDGGVGIGASGRGSARLWDARSGARRSSLAVGAHDVSAMTFSPDGKTVAAGASDGQVRLWKTGSGTSRAALKLGSGSVDTLAFSPDGETVAAGDGDGDVRLWSVASGATRVSFTVGAGSVSAIAFSPDGTTLATGDSQGDVLLWDTASGRLRKTLVAEGGYMSAMTFSPDGRTLAVAVADGADASGVLSGDVQLLDVASGELRDSLAVDSAYVSAVAFGPHGTTLAAGTDDGRADVWSVDLPDAQAISSTICASLRCS</sequence>
<dbReference type="PROSITE" id="PS50294">
    <property type="entry name" value="WD_REPEATS_REGION"/>
    <property type="match status" value="4"/>
</dbReference>
<dbReference type="InterPro" id="IPR015943">
    <property type="entry name" value="WD40/YVTN_repeat-like_dom_sf"/>
</dbReference>
<name>A0ABT6VY81_9ACTN</name>
<accession>A0ABT6VY81</accession>
<evidence type="ECO:0000256" key="2">
    <source>
        <dbReference type="ARBA" id="ARBA00022737"/>
    </source>
</evidence>
<dbReference type="SUPFAM" id="SSF50978">
    <property type="entry name" value="WD40 repeat-like"/>
    <property type="match status" value="1"/>
</dbReference>
<proteinExistence type="predicted"/>
<organism evidence="4 5">
    <name type="scientific">Streptantibioticus silvisoli</name>
    <dbReference type="NCBI Taxonomy" id="2705255"/>
    <lineage>
        <taxon>Bacteria</taxon>
        <taxon>Bacillati</taxon>
        <taxon>Actinomycetota</taxon>
        <taxon>Actinomycetes</taxon>
        <taxon>Kitasatosporales</taxon>
        <taxon>Streptomycetaceae</taxon>
        <taxon>Streptantibioticus</taxon>
    </lineage>
</organism>
<feature type="repeat" description="WD" evidence="3">
    <location>
        <begin position="91"/>
        <end position="132"/>
    </location>
</feature>
<evidence type="ECO:0000256" key="1">
    <source>
        <dbReference type="ARBA" id="ARBA00022574"/>
    </source>
</evidence>
<dbReference type="PANTHER" id="PTHR19848">
    <property type="entry name" value="WD40 REPEAT PROTEIN"/>
    <property type="match status" value="1"/>
</dbReference>
<keyword evidence="1 3" id="KW-0853">WD repeat</keyword>
<feature type="repeat" description="WD" evidence="3">
    <location>
        <begin position="226"/>
        <end position="260"/>
    </location>
</feature>
<dbReference type="SMART" id="SM00320">
    <property type="entry name" value="WD40"/>
    <property type="match status" value="5"/>
</dbReference>
<dbReference type="Pfam" id="PF07676">
    <property type="entry name" value="PD40"/>
    <property type="match status" value="1"/>
</dbReference>
<evidence type="ECO:0000313" key="5">
    <source>
        <dbReference type="Proteomes" id="UP001156398"/>
    </source>
</evidence>